<dbReference type="Gene3D" id="3.40.50.300">
    <property type="entry name" value="P-loop containing nucleotide triphosphate hydrolases"/>
    <property type="match status" value="2"/>
</dbReference>
<evidence type="ECO:0000313" key="3">
    <source>
        <dbReference type="EMBL" id="CAF3946665.1"/>
    </source>
</evidence>
<reference evidence="3" key="1">
    <citation type="submission" date="2021-02" db="EMBL/GenBank/DDBJ databases">
        <authorList>
            <person name="Nowell W R."/>
        </authorList>
    </citation>
    <scope>NUCLEOTIDE SEQUENCE</scope>
</reference>
<evidence type="ECO:0000313" key="4">
    <source>
        <dbReference type="Proteomes" id="UP000663868"/>
    </source>
</evidence>
<dbReference type="PANTHER" id="PTHR22605">
    <property type="entry name" value="RZ-TYPE DOMAIN-CONTAINING PROTEIN"/>
    <property type="match status" value="1"/>
</dbReference>
<gene>
    <name evidence="2" type="ORF">IZO911_LOCUS36178</name>
    <name evidence="3" type="ORF">KXQ929_LOCUS25362</name>
</gene>
<dbReference type="SMART" id="SM00382">
    <property type="entry name" value="AAA"/>
    <property type="match status" value="2"/>
</dbReference>
<sequence length="4041" mass="473220">MNIDQQHNIQSALMKELIVLAASLIEINEETVLNDTFYRPSRTTMTYAILFDKSLNTLPINEQTMQYLSAQWKQWRVNGALARDVRTWKGFSLDAKSVVREIWILVTQVSGEQNLIDAIFYATQRDMKAKLEINDKIVTCLNAFCEHGSDNNKYHALIRECNNRFEHESVKAIQIPKILEDIVPFAEKLNPYVNVSSWRTFLQQQATVKAVQHSFQWHQEQKDTQAPTMNNSIEEPVSPDDIQFNMANTTTELPKSDCIHILQQAARSLEQFHHILHHICTWRENIHIKDIIRLFPDIQHAENDLELLKPLLDPAAVPELLSIVSFWKNRSRICHICKGLMQLITQISVTSDLTLSFDDVCKMNDLTLGRQCTLIYRKYQDQIEKQFSDNILTFISYYSSSSDLFNFLHSITSDDIYNLQEAVNDWDETLLNTKTIFDFAIVKTFIDRAYKAMETKRQELKDAPFQLKDIIACFEDVSKSDQFNDLLKCLESSSLALSSIKRIHLELTDKEQSKRRQIADILQKSTVYFVRVGYHEISFDVNVELPAQQTTVNSEKKQQKVIFSDLSELRDRARLLEYSSNVNGRKGSQADNEHDKEKLRNFIRFATLIESTIETLMILHTAGHPSISKFLSGQKTFPCIDGMYNDLQQNNNKLTDLLNDWETKLCTMYKEHIGLTYFSGDQFWQIEDYIYRRSSLSDPGYHLLRYIGIDPKSIEKPSKMLQNSDERLENIGRLLSQRQKIPVVQEENPKIKKCFLVETTPEGILRGIISMFDKMATPPSVYRIFYCTQRTNWIQVRAFIYRCFYSQTCHQLIRPELLSQSIQDQFIRLLRLLMEQQPRRMFRIVIITTTSATDQQLINGLQSMQILNILRDQELLNNDAFQATIQRMICDYRLVTSQITGLGKSSVIYQDIKQLGKAYIKFPISGDYDIDILAERLRSKYSQLQSGAIHLDIGIIDNIQQLNEIFYCLLLFGTFRFGQVAVSIPANTFIYIELDASPQSTLTQIPLFQHINQSMRIDHVNWIALDVEVPKIQVVANYLQTIINEIITKKNIDPSTFKNLNVDVCSRLIQDHFLQNKNPDFITWTQLSIFIAIFYRLFTGFSRCGYFVVEYVPQPQLRMDLVKTLLQSSNQFTSLSVEAVRKQQRSATTNELVPFNNAIVRWDKIQPFTMILTATDEPLFVYKKSSDVPRALIEYFKAYYQTTRQKQKTTDDTMFPEYTNLTHTQFFIKLASLSRKYVNKSICPKCFRQYEYKQLQCVQCSTKDSLIRPKSFDHTDVMAFQTDIAEKLQNEYVLTPDNFVKMLLIYMRVQSDIPVLIMGETGCGKTALIQFLCQKILDDDLEVFRMHAGVSLDQIVTTVQAYIIQAQQCQTKNKRLWIFFDEFNTTCNIGLLKEIICERTLLGEPLPANMVFLGACNPRRKKTGSLVLNDDAHIGLRKNRYKMQKLLWAGSDRLLLYTVVPIPETMLEYIWDYGYLDESTERAYIQTMLKTCCNLSSDPILFKLTVELLTRSQNHFRDLEDASSVSLRDIARFCRLYNWFLDSLNQRAGENRSKTNSSIFLRRASYIALMLCYYFRLRSVKLQQMYTEKMQSIMAEQYPKIKKVPSYLTKNILESEQKQLIDEKMELPAGTASNRALRDNIFVLFACIINRIPLFLCGKPGSSKSSAVQILISNLKGRNSKDSYFQTLPELVAVSFQGSQNCTSESIIKVFERAANYTRVKSKSELLPVIVFDEIGLAELSPHNPLKVLHAELEVENNQYGFVGISNWRLDASKMNRALYLSTPDPNVDDLKLTGKTIFDSMQLQPEGCAISLEPIFIESLSQAYYDLRENLRETQPDHENYFGLRDYYSLIKGIVRDLMTAKNKADIYKIVRQQLKINFDGVLDGSSLLWQHFCQYINKEILFNEYTCSSFDLLLDQTLNFRAGRYLMLIADSESAIDYVERFIYNNQEKRNIGVRTLVGSSFRGDLLSGNTFAEQYNYRVLMDVILYAETNITLIMRQMGHVYDNLYDLFNQNFAVSARKKYCRIALGPLYHPRCLVHDDFYCVVFIHKRDLDKCDPPFLNRFEKHMIDIEALIHPRHKSIARDLHNWLQTLLPQNVGKHFPLLQHLFVDYSQDQICNLVIETFEKLNISIDSEETDENRQNILDNCQSKLLCTGSFDLPLVLSLQPHCENQKLIKQYYDIHQSMNFRQLIEQSLESKTHGRPRLIYTYTQIFHQIKALPNTVEEINLSSFKTELELTNKVKRHYQASTDVRLLLIRVDYHIEHEHILSLKHILLNERISTSDRDVWLVFHLQRNLLNQITNDVLFNNWSINMIDDLNNDMYIPMNILENPSYHDLVLQPQYILSESVFDDLVNRCLAKFRYVVSHKTDEQRINKRRDNVYQQIIQHIDNLRSNELHLRSIVEENLLMLIQNPEIGSNTRFADWRLDLLTNGLIIAGSRSFQDAFQATISTFHETYLFLLLAHLEGHNFIDAYDFLSSINNKNTREYLSKLWKDCLIRTLEKIDVTIINRDIKEIQLVFDLKLPCATIEHENIRNIQEKLQQLEENNIDSFDGMNFTMDQIKTTSIYGEDFMEHVFTDQEFFKFYFLDQIALRLIETNIHLSSELTFNLLTSNPTRSLEQNAELFLVQHVELTEILRLFEIGLQLVNENEICNGMKNQLIFENPIGDIKSSRFYSLVIGDQQFYQLPPQVTRIEDKWILKCKGDPMIETTLMNFIELILSPSIINRTTSIQQVTTTYSLIAQGIRSLPSYWVNNLEKLRSFISLIRCLTALLPDKALDVFKGVCRQGFDAKFDSCQTIHQFVHHLKEVIRVQGSTTSENIIHRTLIKLEVEFLKDWLADNNDSYGDILVLMNENDNDLWQYSAKIFTYIDRKLDLFTTLKENNGQLPLTDEYEQFNHSLEISNKKTQRVERSLMNRLHMYLMWDAPGHEIDQQLTEYYGYFEANLREMQNTEKIDSLELISKLAWLKYYLQIYGFALNNDSREDVLHRIDQLLTSIDTPFCSTLRLFIFKQLLQISGFSLNIMREHYINRNIIWIKPFIQRPRDEQAQNIRRNFILPTLLFECQQEFRQVSQILNKMNNNNELQQIIRDCNKSQKLSYAFLIWFIQYYCRYLQPNTGVDGAFVQLIEQDLSQDLIRSFTPLGHKYLILLCSNFPNQSYFYLQPNMQPNEIHKRLIALNITAVFISMKSLPEISFLGNILFNNQRQIPDNYVQHFSIICLPSMTVSDPVITQMMDVRTQIQDRVNRGVIHAGGKFIFQCSKDCLWMFYFQDCGVPNDRNICPLCKKPIGAERYNVLIKRDPPQIGMTIDEGLHIINQRINQYNHTARIGYHNIKTAETSNIGEKPDHINRPVSFRFIHMLIHGLLLFLHDQNYLTNNDLTQHLKLVSTTHFRDHFEKDYTLFTQSSIDNQQCYIWIYKLLNHLVNEQFIKRGLMNTNEHVLQIEQLIEQKLIFTHIDSVTNEIADYKKAYAQFIQERDSAPSLDNFIDELFEDEKQYPLLNFFNITTFHTSNPLDEFILKMQTLPYAEKSYPVTTFLFKRFNDYVNIQYLYSIVVFSNYLIEKFNYRIKRNDAVEKKIISYLKIGQDQHIIQQFYDDFLHAWYALNLNEVRYGCQTPKFDLTFPKDKFAENTSIATLLLNTSRDESSLLLAAVLKTLAELQNEIVNYFHNTIEHIDNKEIKRKHVLLQSIRPENILRLDRNELSQKLVDDSLILNYNYGKGKDIIYDYEEIEMTLRNMISSLVLIDTDKIRFLNYQFELYGENTSLINDVRARIKQQQLPIDERTKLKYLLIKMNNDDILNYLGSLDYVFTYLRNSVLENATEITTIQTFVEYHIHSYTCLNENILRRPPFSLIQLQFIIDLYEMIEEHAFDQVLRTYVKKELVEETFTDEEQQRVLTIFSQKTFENEKIADTLKDIDNWIAMLKRLMIRVLNANVSLETPLQLYLERTDLWNDRVSYIDLETFQVDDDILLQHTYIILRGLEKRQQNNTKASQQQKMPGIQSIDDQRQKVQTWFDKTAKSITTPKVIADKKKDKTKIRV</sequence>
<accession>A0A819KIH3</accession>
<dbReference type="InterPro" id="IPR027417">
    <property type="entry name" value="P-loop_NTPase"/>
</dbReference>
<comment type="caution">
    <text evidence="3">The sequence shown here is derived from an EMBL/GenBank/DDBJ whole genome shotgun (WGS) entry which is preliminary data.</text>
</comment>
<dbReference type="InterPro" id="IPR031248">
    <property type="entry name" value="RNF213"/>
</dbReference>
<dbReference type="SUPFAM" id="SSF52540">
    <property type="entry name" value="P-loop containing nucleoside triphosphate hydrolases"/>
    <property type="match status" value="2"/>
</dbReference>
<evidence type="ECO:0000313" key="2">
    <source>
        <dbReference type="EMBL" id="CAF1340047.1"/>
    </source>
</evidence>
<dbReference type="Proteomes" id="UP000663860">
    <property type="component" value="Unassembled WGS sequence"/>
</dbReference>
<dbReference type="EMBL" id="CAJOBB010002192">
    <property type="protein sequence ID" value="CAF3946665.1"/>
    <property type="molecule type" value="Genomic_DNA"/>
</dbReference>
<organism evidence="3 4">
    <name type="scientific">Adineta steineri</name>
    <dbReference type="NCBI Taxonomy" id="433720"/>
    <lineage>
        <taxon>Eukaryota</taxon>
        <taxon>Metazoa</taxon>
        <taxon>Spiralia</taxon>
        <taxon>Gnathifera</taxon>
        <taxon>Rotifera</taxon>
        <taxon>Eurotatoria</taxon>
        <taxon>Bdelloidea</taxon>
        <taxon>Adinetida</taxon>
        <taxon>Adinetidae</taxon>
        <taxon>Adineta</taxon>
    </lineage>
</organism>
<dbReference type="CDD" id="cd00009">
    <property type="entry name" value="AAA"/>
    <property type="match status" value="1"/>
</dbReference>
<proteinExistence type="predicted"/>
<dbReference type="InterPro" id="IPR003593">
    <property type="entry name" value="AAA+_ATPase"/>
</dbReference>
<dbReference type="GO" id="GO:0004842">
    <property type="term" value="F:ubiquitin-protein transferase activity"/>
    <property type="evidence" value="ECO:0007669"/>
    <property type="project" value="InterPro"/>
</dbReference>
<dbReference type="Proteomes" id="UP000663868">
    <property type="component" value="Unassembled WGS sequence"/>
</dbReference>
<dbReference type="EMBL" id="CAJNOE010000820">
    <property type="protein sequence ID" value="CAF1340047.1"/>
    <property type="molecule type" value="Genomic_DNA"/>
</dbReference>
<dbReference type="PANTHER" id="PTHR22605:SF1">
    <property type="entry name" value="RZ-TYPE DOMAIN-CONTAINING PROTEIN"/>
    <property type="match status" value="1"/>
</dbReference>
<protein>
    <recommendedName>
        <fullName evidence="1">AAA+ ATPase domain-containing protein</fullName>
    </recommendedName>
</protein>
<feature type="domain" description="AAA+ ATPase" evidence="1">
    <location>
        <begin position="1650"/>
        <end position="1785"/>
    </location>
</feature>
<feature type="domain" description="AAA+ ATPase" evidence="1">
    <location>
        <begin position="1311"/>
        <end position="1440"/>
    </location>
</feature>
<evidence type="ECO:0000259" key="1">
    <source>
        <dbReference type="SMART" id="SM00382"/>
    </source>
</evidence>
<name>A0A819KIH3_9BILA</name>
<dbReference type="GO" id="GO:0016887">
    <property type="term" value="F:ATP hydrolysis activity"/>
    <property type="evidence" value="ECO:0007669"/>
    <property type="project" value="InterPro"/>
</dbReference>